<protein>
    <recommendedName>
        <fullName evidence="3">F-box domain-containing protein</fullName>
    </recommendedName>
</protein>
<gene>
    <name evidence="1" type="ORF">OE88DRAFT_728522</name>
</gene>
<dbReference type="Gene3D" id="3.80.10.10">
    <property type="entry name" value="Ribonuclease Inhibitor"/>
    <property type="match status" value="1"/>
</dbReference>
<dbReference type="InterPro" id="IPR036047">
    <property type="entry name" value="F-box-like_dom_sf"/>
</dbReference>
<organism evidence="1 2">
    <name type="scientific">Heliocybe sulcata</name>
    <dbReference type="NCBI Taxonomy" id="5364"/>
    <lineage>
        <taxon>Eukaryota</taxon>
        <taxon>Fungi</taxon>
        <taxon>Dikarya</taxon>
        <taxon>Basidiomycota</taxon>
        <taxon>Agaricomycotina</taxon>
        <taxon>Agaricomycetes</taxon>
        <taxon>Gloeophyllales</taxon>
        <taxon>Gloeophyllaceae</taxon>
        <taxon>Heliocybe</taxon>
    </lineage>
</organism>
<dbReference type="AlphaFoldDB" id="A0A5C3NFZ6"/>
<proteinExistence type="predicted"/>
<reference evidence="1 2" key="1">
    <citation type="journal article" date="2019" name="Nat. Ecol. Evol.">
        <title>Megaphylogeny resolves global patterns of mushroom evolution.</title>
        <authorList>
            <person name="Varga T."/>
            <person name="Krizsan K."/>
            <person name="Foldi C."/>
            <person name="Dima B."/>
            <person name="Sanchez-Garcia M."/>
            <person name="Sanchez-Ramirez S."/>
            <person name="Szollosi G.J."/>
            <person name="Szarkandi J.G."/>
            <person name="Papp V."/>
            <person name="Albert L."/>
            <person name="Andreopoulos W."/>
            <person name="Angelini C."/>
            <person name="Antonin V."/>
            <person name="Barry K.W."/>
            <person name="Bougher N.L."/>
            <person name="Buchanan P."/>
            <person name="Buyck B."/>
            <person name="Bense V."/>
            <person name="Catcheside P."/>
            <person name="Chovatia M."/>
            <person name="Cooper J."/>
            <person name="Damon W."/>
            <person name="Desjardin D."/>
            <person name="Finy P."/>
            <person name="Geml J."/>
            <person name="Haridas S."/>
            <person name="Hughes K."/>
            <person name="Justo A."/>
            <person name="Karasinski D."/>
            <person name="Kautmanova I."/>
            <person name="Kiss B."/>
            <person name="Kocsube S."/>
            <person name="Kotiranta H."/>
            <person name="LaButti K.M."/>
            <person name="Lechner B.E."/>
            <person name="Liimatainen K."/>
            <person name="Lipzen A."/>
            <person name="Lukacs Z."/>
            <person name="Mihaltcheva S."/>
            <person name="Morgado L.N."/>
            <person name="Niskanen T."/>
            <person name="Noordeloos M.E."/>
            <person name="Ohm R.A."/>
            <person name="Ortiz-Santana B."/>
            <person name="Ovrebo C."/>
            <person name="Racz N."/>
            <person name="Riley R."/>
            <person name="Savchenko A."/>
            <person name="Shiryaev A."/>
            <person name="Soop K."/>
            <person name="Spirin V."/>
            <person name="Szebenyi C."/>
            <person name="Tomsovsky M."/>
            <person name="Tulloss R.E."/>
            <person name="Uehling J."/>
            <person name="Grigoriev I.V."/>
            <person name="Vagvolgyi C."/>
            <person name="Papp T."/>
            <person name="Martin F.M."/>
            <person name="Miettinen O."/>
            <person name="Hibbett D.S."/>
            <person name="Nagy L.G."/>
        </authorList>
    </citation>
    <scope>NUCLEOTIDE SEQUENCE [LARGE SCALE GENOMIC DNA]</scope>
    <source>
        <strain evidence="1 2">OMC1185</strain>
    </source>
</reference>
<dbReference type="SUPFAM" id="SSF81383">
    <property type="entry name" value="F-box domain"/>
    <property type="match status" value="1"/>
</dbReference>
<sequence length="440" mass="49484">MQYMLQRLTNSSFHQAWTSSGAKEITQLARMHNASMPVARLPDDILIEIFYYNCHHIVRLEPVASSVMLTVAVPSIVLASWVCHQWHRAATCALTLWEGVIVEGEEPSIWSSTLKVESPCLSSWTIRPSHATRRTIVLHLPKALGDSGLDSSHADEQLEEGSVCIELPKPQISSPAAVVLPMLRASPSGPLHFGTLKKLHLTGPTRITHQEFGEVMDTCRHLTHLTLVGQCADYKSEWESNLRPLNPPRLQHLTLNFNSEASAFVSSFFSSFFAPTLLSLTIISIDCRVLALFTRALGIRSQSVKYEKLIRVDIHTVTITNEDDRLWVLHGVRLAHCLPAVEYFGHGLVLPGSALLTSLTHEGPDGKIIWPRLQVLDLYFGSQTSPMAVRALMSHRLSIGYPIERLRVHYGWLWKVATARERRWFADHAEVIELQTHRFP</sequence>
<evidence type="ECO:0000313" key="2">
    <source>
        <dbReference type="Proteomes" id="UP000305948"/>
    </source>
</evidence>
<dbReference type="InterPro" id="IPR032675">
    <property type="entry name" value="LRR_dom_sf"/>
</dbReference>
<dbReference type="Proteomes" id="UP000305948">
    <property type="component" value="Unassembled WGS sequence"/>
</dbReference>
<accession>A0A5C3NFZ6</accession>
<dbReference type="EMBL" id="ML213504">
    <property type="protein sequence ID" value="TFK56283.1"/>
    <property type="molecule type" value="Genomic_DNA"/>
</dbReference>
<dbReference type="OrthoDB" id="3271126at2759"/>
<name>A0A5C3NFZ6_9AGAM</name>
<dbReference type="Gene3D" id="1.20.1280.50">
    <property type="match status" value="1"/>
</dbReference>
<evidence type="ECO:0000313" key="1">
    <source>
        <dbReference type="EMBL" id="TFK56283.1"/>
    </source>
</evidence>
<keyword evidence="2" id="KW-1185">Reference proteome</keyword>
<dbReference type="SUPFAM" id="SSF52047">
    <property type="entry name" value="RNI-like"/>
    <property type="match status" value="1"/>
</dbReference>
<evidence type="ECO:0008006" key="3">
    <source>
        <dbReference type="Google" id="ProtNLM"/>
    </source>
</evidence>